<feature type="chain" id="PRO_5020408290" description="Lipoprotein" evidence="1">
    <location>
        <begin position="25"/>
        <end position="169"/>
    </location>
</feature>
<dbReference type="AlphaFoldDB" id="A0A4R3V5D0"/>
<gene>
    <name evidence="2" type="ORF">EV686_105218</name>
</gene>
<evidence type="ECO:0000313" key="2">
    <source>
        <dbReference type="EMBL" id="TCU98517.1"/>
    </source>
</evidence>
<comment type="caution">
    <text evidence="2">The sequence shown here is derived from an EMBL/GenBank/DDBJ whole genome shotgun (WGS) entry which is preliminary data.</text>
</comment>
<feature type="signal peptide" evidence="1">
    <location>
        <begin position="1"/>
        <end position="24"/>
    </location>
</feature>
<evidence type="ECO:0000256" key="1">
    <source>
        <dbReference type="SAM" id="SignalP"/>
    </source>
</evidence>
<sequence>MSMHGSPSRFAVAACLAMLLSACATTTRQPSTVVDAGMYDAAFKGCSPVAQDEPAVGNWLAVRKEPGIAGEIRLQIRLHADGSMHYVEQLKRGNRPPQSLDETGCWYREEGTLVLRTTHSNGSQVDAQDPIYVNRHAIAALDGKGMALNMHGKEIRLRRASPDYRLPIL</sequence>
<evidence type="ECO:0008006" key="4">
    <source>
        <dbReference type="Google" id="ProtNLM"/>
    </source>
</evidence>
<dbReference type="RefSeq" id="WP_132477174.1">
    <property type="nucleotide sequence ID" value="NZ_JBHRVM010000001.1"/>
</dbReference>
<keyword evidence="3" id="KW-1185">Reference proteome</keyword>
<dbReference type="Proteomes" id="UP000294692">
    <property type="component" value="Unassembled WGS sequence"/>
</dbReference>
<organism evidence="2 3">
    <name type="scientific">Paracandidimonas soli</name>
    <dbReference type="NCBI Taxonomy" id="1917182"/>
    <lineage>
        <taxon>Bacteria</taxon>
        <taxon>Pseudomonadati</taxon>
        <taxon>Pseudomonadota</taxon>
        <taxon>Betaproteobacteria</taxon>
        <taxon>Burkholderiales</taxon>
        <taxon>Alcaligenaceae</taxon>
        <taxon>Paracandidimonas</taxon>
    </lineage>
</organism>
<name>A0A4R3V5D0_9BURK</name>
<proteinExistence type="predicted"/>
<reference evidence="2 3" key="1">
    <citation type="submission" date="2019-03" db="EMBL/GenBank/DDBJ databases">
        <title>Genomic Encyclopedia of Type Strains, Phase IV (KMG-IV): sequencing the most valuable type-strain genomes for metagenomic binning, comparative biology and taxonomic classification.</title>
        <authorList>
            <person name="Goeker M."/>
        </authorList>
    </citation>
    <scope>NUCLEOTIDE SEQUENCE [LARGE SCALE GENOMIC DNA]</scope>
    <source>
        <strain evidence="2 3">DSM 100048</strain>
    </source>
</reference>
<keyword evidence="1" id="KW-0732">Signal</keyword>
<accession>A0A4R3V5D0</accession>
<evidence type="ECO:0000313" key="3">
    <source>
        <dbReference type="Proteomes" id="UP000294692"/>
    </source>
</evidence>
<dbReference type="EMBL" id="SMBX01000005">
    <property type="protein sequence ID" value="TCU98517.1"/>
    <property type="molecule type" value="Genomic_DNA"/>
</dbReference>
<dbReference type="OrthoDB" id="8634872at2"/>
<protein>
    <recommendedName>
        <fullName evidence="4">Lipoprotein</fullName>
    </recommendedName>
</protein>